<evidence type="ECO:0000313" key="7">
    <source>
        <dbReference type="Proteomes" id="UP000199608"/>
    </source>
</evidence>
<dbReference type="InterPro" id="IPR011990">
    <property type="entry name" value="TPR-like_helical_dom_sf"/>
</dbReference>
<dbReference type="SUPFAM" id="SSF53187">
    <property type="entry name" value="Zn-dependent exopeptidases"/>
    <property type="match status" value="1"/>
</dbReference>
<evidence type="ECO:0000256" key="1">
    <source>
        <dbReference type="ARBA" id="ARBA00001561"/>
    </source>
</evidence>
<dbReference type="GO" id="GO:0030288">
    <property type="term" value="C:outer membrane-bounded periplasmic space"/>
    <property type="evidence" value="ECO:0007669"/>
    <property type="project" value="TreeGrafter"/>
</dbReference>
<accession>A0A1H2GCF6</accession>
<dbReference type="InterPro" id="IPR002508">
    <property type="entry name" value="MurNAc-LAA_cat"/>
</dbReference>
<keyword evidence="7" id="KW-1185">Reference proteome</keyword>
<evidence type="ECO:0000313" key="6">
    <source>
        <dbReference type="EMBL" id="SDU17235.1"/>
    </source>
</evidence>
<dbReference type="Gene3D" id="2.60.40.3500">
    <property type="match status" value="1"/>
</dbReference>
<gene>
    <name evidence="6" type="ORF">SAMN04487931_105124</name>
</gene>
<dbReference type="Proteomes" id="UP000199608">
    <property type="component" value="Unassembled WGS sequence"/>
</dbReference>
<evidence type="ECO:0000259" key="5">
    <source>
        <dbReference type="SMART" id="SM00646"/>
    </source>
</evidence>
<protein>
    <recommendedName>
        <fullName evidence="2">N-acetylmuramoyl-L-alanine amidase</fullName>
        <ecNumber evidence="2">3.5.1.28</ecNumber>
    </recommendedName>
</protein>
<reference evidence="7" key="1">
    <citation type="submission" date="2016-10" db="EMBL/GenBank/DDBJ databases">
        <authorList>
            <person name="Varghese N."/>
            <person name="Submissions S."/>
        </authorList>
    </citation>
    <scope>NUCLEOTIDE SEQUENCE [LARGE SCALE GENOMIC DNA]</scope>
    <source>
        <strain evidence="7">DSM 3384</strain>
    </source>
</reference>
<keyword evidence="3" id="KW-0378">Hydrolase</keyword>
<dbReference type="InterPro" id="IPR021731">
    <property type="entry name" value="AMIN_dom"/>
</dbReference>
<dbReference type="SMART" id="SM00646">
    <property type="entry name" value="Ami_3"/>
    <property type="match status" value="1"/>
</dbReference>
<dbReference type="PANTHER" id="PTHR30404:SF0">
    <property type="entry name" value="N-ACETYLMURAMOYL-L-ALANINE AMIDASE AMIC"/>
    <property type="match status" value="1"/>
</dbReference>
<feature type="chain" id="PRO_5011650335" description="N-acetylmuramoyl-L-alanine amidase" evidence="4">
    <location>
        <begin position="29"/>
        <end position="586"/>
    </location>
</feature>
<dbReference type="Gene3D" id="1.25.40.10">
    <property type="entry name" value="Tetratricopeptide repeat domain"/>
    <property type="match status" value="1"/>
</dbReference>
<name>A0A1H2GCF6_9BACT</name>
<comment type="catalytic activity">
    <reaction evidence="1">
        <text>Hydrolyzes the link between N-acetylmuramoyl residues and L-amino acid residues in certain cell-wall glycopeptides.</text>
        <dbReference type="EC" id="3.5.1.28"/>
    </reaction>
</comment>
<dbReference type="Gene3D" id="3.40.630.40">
    <property type="entry name" value="Zn-dependent exopeptidases"/>
    <property type="match status" value="1"/>
</dbReference>
<dbReference type="Pfam" id="PF01520">
    <property type="entry name" value="Amidase_3"/>
    <property type="match status" value="1"/>
</dbReference>
<dbReference type="PANTHER" id="PTHR30404">
    <property type="entry name" value="N-ACETYLMURAMOYL-L-ALANINE AMIDASE"/>
    <property type="match status" value="1"/>
</dbReference>
<dbReference type="EC" id="3.5.1.28" evidence="2"/>
<dbReference type="EMBL" id="FNLL01000005">
    <property type="protein sequence ID" value="SDU17235.1"/>
    <property type="molecule type" value="Genomic_DNA"/>
</dbReference>
<dbReference type="RefSeq" id="WP_092233335.1">
    <property type="nucleotide sequence ID" value="NZ_FNLL01000005.1"/>
</dbReference>
<dbReference type="GO" id="GO:0008745">
    <property type="term" value="F:N-acetylmuramoyl-L-alanine amidase activity"/>
    <property type="evidence" value="ECO:0007669"/>
    <property type="project" value="UniProtKB-EC"/>
</dbReference>
<evidence type="ECO:0000256" key="4">
    <source>
        <dbReference type="SAM" id="SignalP"/>
    </source>
</evidence>
<evidence type="ECO:0000256" key="3">
    <source>
        <dbReference type="ARBA" id="ARBA00022801"/>
    </source>
</evidence>
<dbReference type="Pfam" id="PF11741">
    <property type="entry name" value="AMIN"/>
    <property type="match status" value="1"/>
</dbReference>
<keyword evidence="4" id="KW-0732">Signal</keyword>
<sequence length="586" mass="65768">MCRFKPFIRSISFLIMIFSGVFIFPANGPADTAKGKYLIADSCYKKLRNSPAKKRLESEWLNCISRYESIYKLHPRSSWAPAGMYKAAQLYLTLSKLSGKKSHKSQAEDLLARINNKYPESAYGKRAKSLLKSIDANPKLYTKKIRHLKSKKNQTKNDSLIRKFNQAQKQAVAKKSSLNKPHYQKPSAIKPVPVKEIFSRDTTIADLRFWSNPEYTRIVVNADKESDYSHRLLKKDPGIDKPFQRLYIDIEQSKLGNGVAEYTPINDNLLKQARAGQYLPHTVRVVIDIKSFENYKIFSLKDPFRIVIDVWGKGSNGGTVPPAGQRIASLGKPEKPEKFSRITTDNLKSSDIARQLALGVNKIVIDPGHGGADPGAPGYFKNVWEKDIVLKLAKKLAGILRERLKCTVLLTRSTDKKLTLEERTAIANTKKADLFISLHCNAAKNRRAKGIETYILNLATDDQAIAVAARENATSEKNISDLEYILSDLMKHAKIEESTRLANVVHHSFVNGMKKKYPGITDLGVKQAPFYVLLGARMPSILVEASFLSNKTECKRLMSDSYQTAICNAIADGVTKYIDATNPKQL</sequence>
<dbReference type="AlphaFoldDB" id="A0A1H2GCF6"/>
<organism evidence="6 7">
    <name type="scientific">Desulfobacula phenolica</name>
    <dbReference type="NCBI Taxonomy" id="90732"/>
    <lineage>
        <taxon>Bacteria</taxon>
        <taxon>Pseudomonadati</taxon>
        <taxon>Thermodesulfobacteriota</taxon>
        <taxon>Desulfobacteria</taxon>
        <taxon>Desulfobacterales</taxon>
        <taxon>Desulfobacteraceae</taxon>
        <taxon>Desulfobacula</taxon>
    </lineage>
</organism>
<dbReference type="FunFam" id="3.40.630.40:FF:000005">
    <property type="entry name" value="N-acetylmuramoyl-L-alanine amidase (AmiA)"/>
    <property type="match status" value="1"/>
</dbReference>
<evidence type="ECO:0000256" key="2">
    <source>
        <dbReference type="ARBA" id="ARBA00011901"/>
    </source>
</evidence>
<dbReference type="CDD" id="cd02696">
    <property type="entry name" value="MurNAc-LAA"/>
    <property type="match status" value="1"/>
</dbReference>
<dbReference type="InterPro" id="IPR050695">
    <property type="entry name" value="N-acetylmuramoyl_amidase_3"/>
</dbReference>
<dbReference type="GO" id="GO:0009253">
    <property type="term" value="P:peptidoglycan catabolic process"/>
    <property type="evidence" value="ECO:0007669"/>
    <property type="project" value="InterPro"/>
</dbReference>
<feature type="signal peptide" evidence="4">
    <location>
        <begin position="1"/>
        <end position="28"/>
    </location>
</feature>
<proteinExistence type="predicted"/>
<feature type="domain" description="MurNAc-LAA" evidence="5">
    <location>
        <begin position="424"/>
        <end position="575"/>
    </location>
</feature>